<dbReference type="InParanoid" id="A0A177BXQ3"/>
<reference evidence="1 2" key="1">
    <citation type="submission" date="2016-05" db="EMBL/GenBank/DDBJ databases">
        <title>Comparative analysis of secretome profiles of manganese(II)-oxidizing ascomycete fungi.</title>
        <authorList>
            <consortium name="DOE Joint Genome Institute"/>
            <person name="Zeiner C.A."/>
            <person name="Purvine S.O."/>
            <person name="Zink E.M."/>
            <person name="Wu S."/>
            <person name="Pasa-Tolic L."/>
            <person name="Chaput D.L."/>
            <person name="Haridas S."/>
            <person name="Grigoriev I.V."/>
            <person name="Santelli C.M."/>
            <person name="Hansel C.M."/>
        </authorList>
    </citation>
    <scope>NUCLEOTIDE SEQUENCE [LARGE SCALE GENOMIC DNA]</scope>
    <source>
        <strain evidence="1 2">AP3s5-JAC2a</strain>
    </source>
</reference>
<protein>
    <submittedName>
        <fullName evidence="1">Uncharacterized protein</fullName>
    </submittedName>
</protein>
<dbReference type="OrthoDB" id="2985014at2759"/>
<gene>
    <name evidence="1" type="ORF">CC84DRAFT_1231524</name>
</gene>
<accession>A0A177BXQ3</accession>
<evidence type="ECO:0000313" key="1">
    <source>
        <dbReference type="EMBL" id="OAG00095.1"/>
    </source>
</evidence>
<keyword evidence="2" id="KW-1185">Reference proteome</keyword>
<dbReference type="RefSeq" id="XP_018030460.1">
    <property type="nucleotide sequence ID" value="XM_018183730.1"/>
</dbReference>
<dbReference type="Proteomes" id="UP000077069">
    <property type="component" value="Unassembled WGS sequence"/>
</dbReference>
<sequence length="167" mass="17508">MANAAPSTTLAPFPGTHIQFAHSLPLPLPSLTAPANPLLPQARIEYTRTNFCNGHASSTSGVWHVVLGSRNSAFNGFIGYHNQVHPDGKNGGHAWRWIFLIEGVMPVAWGFVVAALQPSTPETVHASAGTPSAPSSCHPSFMFALSSTFSSARISQTAPAGAVSFSS</sequence>
<organism evidence="1 2">
    <name type="scientific">Paraphaeosphaeria sporulosa</name>
    <dbReference type="NCBI Taxonomy" id="1460663"/>
    <lineage>
        <taxon>Eukaryota</taxon>
        <taxon>Fungi</taxon>
        <taxon>Dikarya</taxon>
        <taxon>Ascomycota</taxon>
        <taxon>Pezizomycotina</taxon>
        <taxon>Dothideomycetes</taxon>
        <taxon>Pleosporomycetidae</taxon>
        <taxon>Pleosporales</taxon>
        <taxon>Massarineae</taxon>
        <taxon>Didymosphaeriaceae</taxon>
        <taxon>Paraphaeosphaeria</taxon>
    </lineage>
</organism>
<dbReference type="InterPro" id="IPR036259">
    <property type="entry name" value="MFS_trans_sf"/>
</dbReference>
<name>A0A177BXQ3_9PLEO</name>
<dbReference type="EMBL" id="KV441560">
    <property type="protein sequence ID" value="OAG00095.1"/>
    <property type="molecule type" value="Genomic_DNA"/>
</dbReference>
<proteinExistence type="predicted"/>
<dbReference type="AlphaFoldDB" id="A0A177BXQ3"/>
<dbReference type="SUPFAM" id="SSF103473">
    <property type="entry name" value="MFS general substrate transporter"/>
    <property type="match status" value="1"/>
</dbReference>
<evidence type="ECO:0000313" key="2">
    <source>
        <dbReference type="Proteomes" id="UP000077069"/>
    </source>
</evidence>
<dbReference type="GeneID" id="28767216"/>